<dbReference type="EMBL" id="JARGEQ010000001">
    <property type="protein sequence ID" value="MDF1584818.1"/>
    <property type="molecule type" value="Genomic_DNA"/>
</dbReference>
<dbReference type="Proteomes" id="UP001301140">
    <property type="component" value="Unassembled WGS sequence"/>
</dbReference>
<gene>
    <name evidence="2" type="ORF">PZ740_00285</name>
</gene>
<keyword evidence="1" id="KW-0732">Signal</keyword>
<evidence type="ECO:0000256" key="1">
    <source>
        <dbReference type="SAM" id="SignalP"/>
    </source>
</evidence>
<name>A0AAP3XPB3_9PROT</name>
<dbReference type="RefSeq" id="WP_327787222.1">
    <property type="nucleotide sequence ID" value="NZ_JARGEQ010000001.1"/>
</dbReference>
<accession>A0AAP3XPB3</accession>
<evidence type="ECO:0000313" key="3">
    <source>
        <dbReference type="Proteomes" id="UP001301140"/>
    </source>
</evidence>
<feature type="chain" id="PRO_5042926557" evidence="1">
    <location>
        <begin position="19"/>
        <end position="602"/>
    </location>
</feature>
<sequence length="602" mass="58539">MTGLKRRLLLSLPAAALAVPMAAGNAQSIEIVVLEQSTSAGQGAALDLDGLWGESLAATVAAIGNSAAFNIEGEGDAATLDLDQSSMLFPGNQQLAGIALSTVDLSGGTTEGLDLTAAAIGNTLSGTGEGQIADLAINQIVGAMGVGQESVITLDEVVVGGLESSLSAAAIGNSASLTAGSIGTGDGLDTVTQSGLGNQEATIAIADLAVLPGASGATFDATAAALNHSLTLTATTGDLYLDNLTQTNNWKQEASVGLGQINAPGSSSTPVGIAAPSFESFDSTLVAAAIGNSASLGAEGTVLLGTLVQGAAMPSQLATVRLDQVYGLGDLDVTSVAIGNSLSVSAGDMLAIEPGGNSLVQAASRTQTAVVELADLGMEGAVAVTAAALGNSMSIDAGGDVALSLGSIVDQRNQAAQSSSVALDGLDGLDGLTATVVAIGNSLSLDSGGDLALSAGEDAASEATGISQWGGYAQTATLDIKELNGTGAGEITLAAIDNSLSIEAEGTLSGVAPAISQRKYAPQSAELSLDDVDGLASLDATAVAIGNSLSLSAGAFEGTGTLSVLQDNSGLQTVSLTASASGLGAFSATTAAIGNTASVTIR</sequence>
<evidence type="ECO:0000313" key="2">
    <source>
        <dbReference type="EMBL" id="MDF1584818.1"/>
    </source>
</evidence>
<organism evidence="2 3">
    <name type="scientific">Marinimicrococcus flavescens</name>
    <dbReference type="NCBI Taxonomy" id="3031815"/>
    <lineage>
        <taxon>Bacteria</taxon>
        <taxon>Pseudomonadati</taxon>
        <taxon>Pseudomonadota</taxon>
        <taxon>Alphaproteobacteria</taxon>
        <taxon>Geminicoccales</taxon>
        <taxon>Geminicoccaceae</taxon>
        <taxon>Marinimicrococcus</taxon>
    </lineage>
</organism>
<dbReference type="AlphaFoldDB" id="A0AAP3XPB3"/>
<feature type="signal peptide" evidence="1">
    <location>
        <begin position="1"/>
        <end position="18"/>
    </location>
</feature>
<proteinExistence type="predicted"/>
<reference evidence="2 3" key="1">
    <citation type="submission" date="2023-03" db="EMBL/GenBank/DDBJ databases">
        <title>YIM 152171 draft genome.</title>
        <authorList>
            <person name="Yang Z."/>
        </authorList>
    </citation>
    <scope>NUCLEOTIDE SEQUENCE [LARGE SCALE GENOMIC DNA]</scope>
    <source>
        <strain evidence="2 3">YIM 152171</strain>
    </source>
</reference>
<keyword evidence="3" id="KW-1185">Reference proteome</keyword>
<comment type="caution">
    <text evidence="2">The sequence shown here is derived from an EMBL/GenBank/DDBJ whole genome shotgun (WGS) entry which is preliminary data.</text>
</comment>
<protein>
    <submittedName>
        <fullName evidence="2">Uncharacterized protein</fullName>
    </submittedName>
</protein>